<proteinExistence type="predicted"/>
<evidence type="ECO:0000256" key="1">
    <source>
        <dbReference type="SAM" id="MobiDB-lite"/>
    </source>
</evidence>
<feature type="domain" description="Putative restriction endonuclease" evidence="2">
    <location>
        <begin position="40"/>
        <end position="132"/>
    </location>
</feature>
<name>A0A5C8ZKF7_9ACTN</name>
<dbReference type="AlphaFoldDB" id="A0A5C8ZKF7"/>
<feature type="region of interest" description="Disordered" evidence="1">
    <location>
        <begin position="1"/>
        <end position="41"/>
    </location>
</feature>
<gene>
    <name evidence="3" type="ORF">FMM08_03615</name>
</gene>
<dbReference type="EMBL" id="VKAC01000002">
    <property type="protein sequence ID" value="TXR57649.1"/>
    <property type="molecule type" value="Genomic_DNA"/>
</dbReference>
<evidence type="ECO:0000259" key="2">
    <source>
        <dbReference type="Pfam" id="PF05685"/>
    </source>
</evidence>
<sequence>MRQPSGGAVGRGAGRGGAAGVGARRGRRRAGPRPGADRAGAVAGADALTVLAGPRSQPEPGVAVVLRRPGAHPDTAALVVEVAQSSQRLDLVHEPRVCAAAGASVCGVVDLPAHEVVVHTGPVEGGCASVERVPWSAALVVTIEGHELSLVLDELLADSS</sequence>
<accession>A0A5C8ZKF7</accession>
<feature type="compositionally biased region" description="Gly residues" evidence="1">
    <location>
        <begin position="7"/>
        <end position="20"/>
    </location>
</feature>
<keyword evidence="4" id="KW-1185">Reference proteome</keyword>
<dbReference type="InterPro" id="IPR008538">
    <property type="entry name" value="Uma2"/>
</dbReference>
<organism evidence="3 4">
    <name type="scientific">Quadrisphaera setariae</name>
    <dbReference type="NCBI Taxonomy" id="2593304"/>
    <lineage>
        <taxon>Bacteria</taxon>
        <taxon>Bacillati</taxon>
        <taxon>Actinomycetota</taxon>
        <taxon>Actinomycetes</taxon>
        <taxon>Kineosporiales</taxon>
        <taxon>Kineosporiaceae</taxon>
        <taxon>Quadrisphaera</taxon>
    </lineage>
</organism>
<evidence type="ECO:0000313" key="4">
    <source>
        <dbReference type="Proteomes" id="UP000321234"/>
    </source>
</evidence>
<dbReference type="Pfam" id="PF05685">
    <property type="entry name" value="Uma2"/>
    <property type="match status" value="1"/>
</dbReference>
<reference evidence="3 4" key="1">
    <citation type="submission" date="2019-07" db="EMBL/GenBank/DDBJ databases">
        <title>Quadrisphaera sp. strain DD2A genome sequencing and assembly.</title>
        <authorList>
            <person name="Kim I."/>
        </authorList>
    </citation>
    <scope>NUCLEOTIDE SEQUENCE [LARGE SCALE GENOMIC DNA]</scope>
    <source>
        <strain evidence="3 4">DD2A</strain>
    </source>
</reference>
<dbReference type="Proteomes" id="UP000321234">
    <property type="component" value="Unassembled WGS sequence"/>
</dbReference>
<evidence type="ECO:0000313" key="3">
    <source>
        <dbReference type="EMBL" id="TXR57649.1"/>
    </source>
</evidence>
<dbReference type="OrthoDB" id="4537149at2"/>
<feature type="compositionally biased region" description="Low complexity" evidence="1">
    <location>
        <begin position="32"/>
        <end position="41"/>
    </location>
</feature>
<comment type="caution">
    <text evidence="3">The sequence shown here is derived from an EMBL/GenBank/DDBJ whole genome shotgun (WGS) entry which is preliminary data.</text>
</comment>
<protein>
    <recommendedName>
        <fullName evidence="2">Putative restriction endonuclease domain-containing protein</fullName>
    </recommendedName>
</protein>